<dbReference type="OrthoDB" id="10671859at2759"/>
<gene>
    <name evidence="1" type="ORF">PsYK624_001680</name>
</gene>
<dbReference type="EMBL" id="BPQB01000001">
    <property type="protein sequence ID" value="GJE84093.1"/>
    <property type="molecule type" value="Genomic_DNA"/>
</dbReference>
<sequence>MPRELPLELWGIVFSYLHSMDWEPTRELPLPDKDDLAACTLVSRMWSAVARPHLFRDITYSFRPVPEDVTPNDQGDYCDTLEKYECLDPARDESRFKTFPMFFNFVSSSPVAQNSIRRLRLDGWPSTDEEEGTDYYPTLDAEPFVALLQMLPRLCVLHLFLINVVHPPARNAPMAHPSLRRLYISSVSNTDGFQREWEDVEPANILDCFVGLEELQLDLPNEPSYKAEAHEDWPAMQIGRLILGDSPCLSDGLHKYLLDVRRVESVPIVDIDRLYPETDIDLIGDLGCEELRLRVPNLVEDYEEPEPLSLSCFEQLERLVFKLSAPLIGRTQPDPHAFEVSLFSQFVHHIHLLESDLPGLVEVTIHLQGLRVPSTPRRIPKGVQIKPPLSGLEDELQEFDTVLTDIADTFGLQDITFSVNGTDPSIISTEDLEDLIRLWCPQLAEKKGYTIIRTNEGDDFYKCYTDHFLA</sequence>
<accession>A0A9P3FVZ1</accession>
<evidence type="ECO:0000313" key="2">
    <source>
        <dbReference type="Proteomes" id="UP000703269"/>
    </source>
</evidence>
<name>A0A9P3FVZ1_9APHY</name>
<keyword evidence="2" id="KW-1185">Reference proteome</keyword>
<reference evidence="1 2" key="1">
    <citation type="submission" date="2021-08" db="EMBL/GenBank/DDBJ databases">
        <title>Draft Genome Sequence of Phanerochaete sordida strain YK-624.</title>
        <authorList>
            <person name="Mori T."/>
            <person name="Dohra H."/>
            <person name="Suzuki T."/>
            <person name="Kawagishi H."/>
            <person name="Hirai H."/>
        </authorList>
    </citation>
    <scope>NUCLEOTIDE SEQUENCE [LARGE SCALE GENOMIC DNA]</scope>
    <source>
        <strain evidence="1 2">YK-624</strain>
    </source>
</reference>
<protein>
    <recommendedName>
        <fullName evidence="3">F-box domain-containing protein</fullName>
    </recommendedName>
</protein>
<proteinExistence type="predicted"/>
<evidence type="ECO:0000313" key="1">
    <source>
        <dbReference type="EMBL" id="GJE84093.1"/>
    </source>
</evidence>
<dbReference type="Proteomes" id="UP000703269">
    <property type="component" value="Unassembled WGS sequence"/>
</dbReference>
<organism evidence="1 2">
    <name type="scientific">Phanerochaete sordida</name>
    <dbReference type="NCBI Taxonomy" id="48140"/>
    <lineage>
        <taxon>Eukaryota</taxon>
        <taxon>Fungi</taxon>
        <taxon>Dikarya</taxon>
        <taxon>Basidiomycota</taxon>
        <taxon>Agaricomycotina</taxon>
        <taxon>Agaricomycetes</taxon>
        <taxon>Polyporales</taxon>
        <taxon>Phanerochaetaceae</taxon>
        <taxon>Phanerochaete</taxon>
    </lineage>
</organism>
<comment type="caution">
    <text evidence="1">The sequence shown here is derived from an EMBL/GenBank/DDBJ whole genome shotgun (WGS) entry which is preliminary data.</text>
</comment>
<dbReference type="AlphaFoldDB" id="A0A9P3FVZ1"/>
<evidence type="ECO:0008006" key="3">
    <source>
        <dbReference type="Google" id="ProtNLM"/>
    </source>
</evidence>